<keyword evidence="1" id="KW-0067">ATP-binding</keyword>
<dbReference type="PANTHER" id="PTHR10492">
    <property type="match status" value="1"/>
</dbReference>
<evidence type="ECO:0000256" key="1">
    <source>
        <dbReference type="RuleBase" id="RU363044"/>
    </source>
</evidence>
<comment type="cofactor">
    <cofactor evidence="1">
        <name>Mg(2+)</name>
        <dbReference type="ChEBI" id="CHEBI:18420"/>
    </cofactor>
</comment>
<gene>
    <name evidence="5" type="ORF">RHGRI_038884</name>
</gene>
<dbReference type="Pfam" id="PF21530">
    <property type="entry name" value="Pif1_2B_dom"/>
    <property type="match status" value="1"/>
</dbReference>
<dbReference type="InterPro" id="IPR027417">
    <property type="entry name" value="P-loop_NTPase"/>
</dbReference>
<dbReference type="InterPro" id="IPR049163">
    <property type="entry name" value="Pif1-like_2B_dom"/>
</dbReference>
<dbReference type="GO" id="GO:0043139">
    <property type="term" value="F:5'-3' DNA helicase activity"/>
    <property type="evidence" value="ECO:0007669"/>
    <property type="project" value="UniProtKB-EC"/>
</dbReference>
<dbReference type="GO" id="GO:0005524">
    <property type="term" value="F:ATP binding"/>
    <property type="evidence" value="ECO:0007669"/>
    <property type="project" value="UniProtKB-KW"/>
</dbReference>
<dbReference type="CDD" id="cd18809">
    <property type="entry name" value="SF1_C_RecD"/>
    <property type="match status" value="1"/>
</dbReference>
<keyword evidence="1" id="KW-0347">Helicase</keyword>
<evidence type="ECO:0000313" key="6">
    <source>
        <dbReference type="Proteomes" id="UP000823749"/>
    </source>
</evidence>
<dbReference type="Gene3D" id="3.40.50.300">
    <property type="entry name" value="P-loop containing nucleotide triphosphate hydrolases"/>
    <property type="match status" value="2"/>
</dbReference>
<dbReference type="SUPFAM" id="SSF52540">
    <property type="entry name" value="P-loop containing nucleoside triphosphate hydrolases"/>
    <property type="match status" value="2"/>
</dbReference>
<feature type="domain" description="Helitron helicase-like" evidence="3">
    <location>
        <begin position="334"/>
        <end position="515"/>
    </location>
</feature>
<evidence type="ECO:0000259" key="4">
    <source>
        <dbReference type="Pfam" id="PF21530"/>
    </source>
</evidence>
<protein>
    <recommendedName>
        <fullName evidence="1">ATP-dependent DNA helicase</fullName>
        <ecNumber evidence="1">5.6.2.3</ecNumber>
    </recommendedName>
</protein>
<keyword evidence="1" id="KW-0227">DNA damage</keyword>
<comment type="similarity">
    <text evidence="1">Belongs to the helicase family.</text>
</comment>
<comment type="catalytic activity">
    <reaction evidence="1">
        <text>ATP + H2O = ADP + phosphate + H(+)</text>
        <dbReference type="Rhea" id="RHEA:13065"/>
        <dbReference type="ChEBI" id="CHEBI:15377"/>
        <dbReference type="ChEBI" id="CHEBI:15378"/>
        <dbReference type="ChEBI" id="CHEBI:30616"/>
        <dbReference type="ChEBI" id="CHEBI:43474"/>
        <dbReference type="ChEBI" id="CHEBI:456216"/>
        <dbReference type="EC" id="5.6.2.3"/>
    </reaction>
</comment>
<dbReference type="FunFam" id="3.40.50.300:FF:002884">
    <property type="entry name" value="ATP-dependent DNA helicase"/>
    <property type="match status" value="1"/>
</dbReference>
<proteinExistence type="inferred from homology"/>
<keyword evidence="1" id="KW-0547">Nucleotide-binding</keyword>
<dbReference type="GO" id="GO:0006281">
    <property type="term" value="P:DNA repair"/>
    <property type="evidence" value="ECO:0007669"/>
    <property type="project" value="UniProtKB-KW"/>
</dbReference>
<keyword evidence="1" id="KW-0378">Hydrolase</keyword>
<dbReference type="EMBL" id="JACTNZ010000045">
    <property type="protein sequence ID" value="KAG5512701.1"/>
    <property type="molecule type" value="Genomic_DNA"/>
</dbReference>
<name>A0AAV6HHY5_9ERIC</name>
<comment type="caution">
    <text evidence="5">The sequence shown here is derived from an EMBL/GenBank/DDBJ whole genome shotgun (WGS) entry which is preliminary data.</text>
</comment>
<dbReference type="InterPro" id="IPR025476">
    <property type="entry name" value="Helitron_helicase-like"/>
</dbReference>
<reference evidence="5" key="1">
    <citation type="submission" date="2020-08" db="EMBL/GenBank/DDBJ databases">
        <title>Plant Genome Project.</title>
        <authorList>
            <person name="Zhang R.-G."/>
        </authorList>
    </citation>
    <scope>NUCLEOTIDE SEQUENCE</scope>
    <source>
        <strain evidence="5">WSP0</strain>
        <tissue evidence="5">Leaf</tissue>
    </source>
</reference>
<keyword evidence="1" id="KW-0233">DNA recombination</keyword>
<evidence type="ECO:0000259" key="3">
    <source>
        <dbReference type="Pfam" id="PF14214"/>
    </source>
</evidence>
<dbReference type="InterPro" id="IPR010285">
    <property type="entry name" value="DNA_helicase_pif1-like_DEAD"/>
</dbReference>
<feature type="domain" description="DNA helicase Pif1-like DEAD-box helicase" evidence="2">
    <location>
        <begin position="960"/>
        <end position="1163"/>
    </location>
</feature>
<dbReference type="EC" id="5.6.2.3" evidence="1"/>
<dbReference type="Pfam" id="PF05970">
    <property type="entry name" value="PIF1"/>
    <property type="match status" value="1"/>
</dbReference>
<dbReference type="GO" id="GO:0000723">
    <property type="term" value="P:telomere maintenance"/>
    <property type="evidence" value="ECO:0007669"/>
    <property type="project" value="InterPro"/>
</dbReference>
<dbReference type="GO" id="GO:0016787">
    <property type="term" value="F:hydrolase activity"/>
    <property type="evidence" value="ECO:0007669"/>
    <property type="project" value="UniProtKB-KW"/>
</dbReference>
<dbReference type="GO" id="GO:0006310">
    <property type="term" value="P:DNA recombination"/>
    <property type="evidence" value="ECO:0007669"/>
    <property type="project" value="UniProtKB-KW"/>
</dbReference>
<feature type="domain" description="DNA helicase Pif1-like 2B" evidence="4">
    <location>
        <begin position="1257"/>
        <end position="1302"/>
    </location>
</feature>
<keyword evidence="1" id="KW-0234">DNA repair</keyword>
<dbReference type="Pfam" id="PF14214">
    <property type="entry name" value="Helitron_like_N"/>
    <property type="match status" value="1"/>
</dbReference>
<evidence type="ECO:0000313" key="5">
    <source>
        <dbReference type="EMBL" id="KAG5512701.1"/>
    </source>
</evidence>
<organism evidence="5 6">
    <name type="scientific">Rhododendron griersonianum</name>
    <dbReference type="NCBI Taxonomy" id="479676"/>
    <lineage>
        <taxon>Eukaryota</taxon>
        <taxon>Viridiplantae</taxon>
        <taxon>Streptophyta</taxon>
        <taxon>Embryophyta</taxon>
        <taxon>Tracheophyta</taxon>
        <taxon>Spermatophyta</taxon>
        <taxon>Magnoliopsida</taxon>
        <taxon>eudicotyledons</taxon>
        <taxon>Gunneridae</taxon>
        <taxon>Pentapetalae</taxon>
        <taxon>asterids</taxon>
        <taxon>Ericales</taxon>
        <taxon>Ericaceae</taxon>
        <taxon>Ericoideae</taxon>
        <taxon>Rhodoreae</taxon>
        <taxon>Rhododendron</taxon>
    </lineage>
</organism>
<sequence length="1426" mass="162809">MEENIESSFLFDGLSEHINDDQCISSDYANLVTENKGVAIGTLMPIPAVRPHPIPNEPFSLPSVPDCRHCSAKKFPYETPKFCCSGGETSLYPTLFPPQLQILYSGFGPNSMHFLQYIKPYNDIFAFTSMGVHLDPVYAKRINGIYTFRAQGQIYHLIDSLYPSGQMPSYLQLYFYDTQKEVENRKADKDKLRPDIISGLIDVLNTKANPQIDHQTAQPPSVSQVAVMWIEDEEVAELNERDILVRKHDGHSQRISHYYGCYDPLQYPLLFLLGEPGWHQGIKKTKPLDALQLSPGQRKISPRHSTTAEQLLANEAAVRETNAGKDSMVSAREFYAYRFQIRRNTNTVLLESGRLLQQYAVDMYVKIETSRLDYFKHRQKEIRADLYQGIVDSVNHGESDASKIGTRVVLPATFIGSPRDMRKRFLDAMALVGRYGKPDLFLTMTCNPNWPEIKAELKPHEEAQNRPDLISRIFKSKFEYLRKIVVKDELFGPVAAYTFAVEFQKRGLPHVHMLLILQTGYRFNTVEKFDAFISAEIPDKNKYPHLYAMVIKHMLHGPCGEQNPQNACMKDEKCKNQYPKNYCTETTVCPDGYPMYRRRPDSRQVKVRGHMLDNRWVIPYNPYLLAMFDCHINVEVCSTIKAVKYLYKYIYKGHDKIIYRLVTTEQNEEINEIRQFQDARWISPPEAMWRIYRFPLYEMRPAVISLHLHLEGRQTINFKDDSNLQSIADNDFLSRTMLTQFFWMNANHEKAKQQRLLYVHFPEEYVWDNQSRSWHERKQKEVIGRIITANPKECERYYLRLLLTHVPGPTSYVHLRTLQGITYPSFRDAATAYGLLEADDSNEKCMEEASAYRMPISLRQLFATILVYCAPTNPAELLFKFEDHMVEDYISIQKLSKETARQQLLAALNSELQSMGKTLKDFQLSHLLTSATNHAPICKEIQDETDLHISEADLQSPSLLNTEQTMAYNQVLDVVFNKKLHCFFIDGLDGTGKTFLYRAILATIRSQRKIALATASSGVAASILPSGWTAHSHFKIPINTDGKLSCHVGKQSGLAALLRETVLIVWDEASMAKKQSIEALDALLHDITENNTLFGGKVVVLGGDFRQVLPVIPKGTKEDCINASLVKSYIWKSLTKLKLTENMHARTDPAFRHYILRIGNGLEPENEIGNIKLPGFLALQPTKVVYPLDLLIQFVFPTISTGDLNLSSLTNSAILTPKNQAVDKINQVITSKFPGKEHTYLCVDETTDLAQQGLYIDFLNSLVPPGMPTHQLILKKNIPVLLLRNINPSKGLCNGTRLICKEFNKHMITAQITGGERKGTTVFIPRIPLQPSDPQQYPVEFTRRQFPIRPCFAMTINKAQGQTLDTVGIYLPEPVFSHGQLYVALSRATAAEKIKIHLRHSEDDPSTYYYTKNVVYKELLQEANCS</sequence>
<accession>A0AAV6HHY5</accession>
<evidence type="ECO:0000259" key="2">
    <source>
        <dbReference type="Pfam" id="PF05970"/>
    </source>
</evidence>
<keyword evidence="6" id="KW-1185">Reference proteome</keyword>
<dbReference type="PANTHER" id="PTHR10492:SF100">
    <property type="entry name" value="ATP-DEPENDENT DNA HELICASE"/>
    <property type="match status" value="1"/>
</dbReference>
<dbReference type="Proteomes" id="UP000823749">
    <property type="component" value="Unassembled WGS sequence"/>
</dbReference>